<reference evidence="1" key="1">
    <citation type="submission" date="2020-03" db="EMBL/GenBank/DDBJ databases">
        <title>Draft sequencing of Paenibacilllus sp. S3N08.</title>
        <authorList>
            <person name="Kim D.-U."/>
        </authorList>
    </citation>
    <scope>NUCLEOTIDE SEQUENCE</scope>
    <source>
        <strain evidence="1">S3N08</strain>
    </source>
</reference>
<keyword evidence="2" id="KW-1185">Reference proteome</keyword>
<comment type="caution">
    <text evidence="1">The sequence shown here is derived from an EMBL/GenBank/DDBJ whole genome shotgun (WGS) entry which is preliminary data.</text>
</comment>
<accession>A0ABX0JC18</accession>
<organism evidence="1 2">
    <name type="scientific">Paenibacillus agricola</name>
    <dbReference type="NCBI Taxonomy" id="2716264"/>
    <lineage>
        <taxon>Bacteria</taxon>
        <taxon>Bacillati</taxon>
        <taxon>Bacillota</taxon>
        <taxon>Bacilli</taxon>
        <taxon>Bacillales</taxon>
        <taxon>Paenibacillaceae</taxon>
        <taxon>Paenibacillus</taxon>
    </lineage>
</organism>
<dbReference type="EMBL" id="JAAOIW010000015">
    <property type="protein sequence ID" value="NHN34057.1"/>
    <property type="molecule type" value="Genomic_DNA"/>
</dbReference>
<dbReference type="Proteomes" id="UP001165962">
    <property type="component" value="Unassembled WGS sequence"/>
</dbReference>
<protein>
    <submittedName>
        <fullName evidence="1">Uncharacterized protein</fullName>
    </submittedName>
</protein>
<sequence>MKTKLTRIYFLCYQIRFRSQMAEAFASFYSGELKVIGLLKWMKIPVA</sequence>
<name>A0ABX0JC18_9BACL</name>
<proteinExistence type="predicted"/>
<evidence type="ECO:0000313" key="2">
    <source>
        <dbReference type="Proteomes" id="UP001165962"/>
    </source>
</evidence>
<evidence type="ECO:0000313" key="1">
    <source>
        <dbReference type="EMBL" id="NHN34057.1"/>
    </source>
</evidence>
<gene>
    <name evidence="1" type="ORF">G9U52_29995</name>
</gene>
<dbReference type="RefSeq" id="WP_166154619.1">
    <property type="nucleotide sequence ID" value="NZ_JAAOIW010000015.1"/>
</dbReference>